<dbReference type="InterPro" id="IPR029044">
    <property type="entry name" value="Nucleotide-diphossugar_trans"/>
</dbReference>
<dbReference type="Pfam" id="PF22640">
    <property type="entry name" value="ManC_GMP_beta-helix"/>
    <property type="match status" value="1"/>
</dbReference>
<keyword evidence="4" id="KW-1185">Reference proteome</keyword>
<dbReference type="InterPro" id="IPR005835">
    <property type="entry name" value="NTP_transferase_dom"/>
</dbReference>
<reference evidence="3 4" key="1">
    <citation type="submission" date="2020-11" db="EMBL/GenBank/DDBJ databases">
        <title>The genome sequence of Erythrobacter sp. 6D36.</title>
        <authorList>
            <person name="Liu Y."/>
        </authorList>
    </citation>
    <scope>NUCLEOTIDE SEQUENCE [LARGE SCALE GENOMIC DNA]</scope>
    <source>
        <strain evidence="3 4">6D36</strain>
    </source>
</reference>
<accession>A0A7S8F6W8</accession>
<dbReference type="PANTHER" id="PTHR46390">
    <property type="entry name" value="MANNOSE-1-PHOSPHATE GUANYLYLTRANSFERASE"/>
    <property type="match status" value="1"/>
</dbReference>
<dbReference type="Pfam" id="PF00483">
    <property type="entry name" value="NTP_transferase"/>
    <property type="match status" value="1"/>
</dbReference>
<sequence>MAKIVPVILCGGSGTRLWPRSRAHRPKPFIPLLGEQTLYEQALSRCSDRTVFAAPVIVVGADHMPFATEQAAKIAPDTRFIVEPMGRNTAPAIALAAHAIEPDDVMLVCPSDHHIEDTEAFIASAIAAAELASDDWLVSFGIEATAPETGYGYIHRGEQVGGGFAVHSFVEKPDLERAKAFLSDGGYAWNGGIFAFRAGKFLSELERHRPALAAAVADAFANARVDGENIYPDPDLFASVEGDSVDYAVMENTDRAAMVEASMGWSDIGNWDALAARRIPDDAGNVVVGDGEIVDGTGSMIDTDGPYVAVIGLDDVVVVVDGDSILVTSRSKVQRVGEIGKKKSN</sequence>
<protein>
    <submittedName>
        <fullName evidence="3">Mannose-1-phosphate guanylyltransferase</fullName>
    </submittedName>
</protein>
<dbReference type="RefSeq" id="WP_200984089.1">
    <property type="nucleotide sequence ID" value="NZ_CP064654.1"/>
</dbReference>
<dbReference type="InterPro" id="IPR049577">
    <property type="entry name" value="GMPP_N"/>
</dbReference>
<organism evidence="3 4">
    <name type="scientific">Qipengyuania soli</name>
    <dbReference type="NCBI Taxonomy" id="2782568"/>
    <lineage>
        <taxon>Bacteria</taxon>
        <taxon>Pseudomonadati</taxon>
        <taxon>Pseudomonadota</taxon>
        <taxon>Alphaproteobacteria</taxon>
        <taxon>Sphingomonadales</taxon>
        <taxon>Erythrobacteraceae</taxon>
        <taxon>Qipengyuania</taxon>
    </lineage>
</organism>
<evidence type="ECO:0000259" key="2">
    <source>
        <dbReference type="Pfam" id="PF22640"/>
    </source>
</evidence>
<dbReference type="Gene3D" id="3.90.550.10">
    <property type="entry name" value="Spore Coat Polysaccharide Biosynthesis Protein SpsA, Chain A"/>
    <property type="match status" value="1"/>
</dbReference>
<name>A0A7S8F6W8_9SPHN</name>
<feature type="domain" description="MannoseP isomerase/GMP-like beta-helix" evidence="2">
    <location>
        <begin position="294"/>
        <end position="339"/>
    </location>
</feature>
<evidence type="ECO:0000313" key="4">
    <source>
        <dbReference type="Proteomes" id="UP000594459"/>
    </source>
</evidence>
<dbReference type="GO" id="GO:0009298">
    <property type="term" value="P:GDP-mannose biosynthetic process"/>
    <property type="evidence" value="ECO:0007669"/>
    <property type="project" value="TreeGrafter"/>
</dbReference>
<evidence type="ECO:0000259" key="1">
    <source>
        <dbReference type="Pfam" id="PF00483"/>
    </source>
</evidence>
<dbReference type="SUPFAM" id="SSF159283">
    <property type="entry name" value="Guanosine diphospho-D-mannose pyrophosphorylase/mannose-6-phosphate isomerase linker domain"/>
    <property type="match status" value="1"/>
</dbReference>
<dbReference type="AlphaFoldDB" id="A0A7S8F6W8"/>
<dbReference type="PANTHER" id="PTHR46390:SF1">
    <property type="entry name" value="MANNOSE-1-PHOSPHATE GUANYLYLTRANSFERASE"/>
    <property type="match status" value="1"/>
</dbReference>
<dbReference type="InterPro" id="IPR051161">
    <property type="entry name" value="Mannose-6P_isomerase_type2"/>
</dbReference>
<proteinExistence type="predicted"/>
<dbReference type="CDD" id="cd02509">
    <property type="entry name" value="GDP-M1P_Guanylyltransferase"/>
    <property type="match status" value="1"/>
</dbReference>
<keyword evidence="3" id="KW-0548">Nucleotidyltransferase</keyword>
<evidence type="ECO:0000313" key="3">
    <source>
        <dbReference type="EMBL" id="QPD00297.1"/>
    </source>
</evidence>
<dbReference type="SUPFAM" id="SSF53448">
    <property type="entry name" value="Nucleotide-diphospho-sugar transferases"/>
    <property type="match status" value="1"/>
</dbReference>
<feature type="domain" description="Nucleotidyl transferase" evidence="1">
    <location>
        <begin position="6"/>
        <end position="275"/>
    </location>
</feature>
<keyword evidence="3" id="KW-0808">Transferase</keyword>
<dbReference type="InterPro" id="IPR054566">
    <property type="entry name" value="ManC/GMP-like_b-helix"/>
</dbReference>
<dbReference type="Proteomes" id="UP000594459">
    <property type="component" value="Chromosome"/>
</dbReference>
<dbReference type="EMBL" id="CP064654">
    <property type="protein sequence ID" value="QPD00297.1"/>
    <property type="molecule type" value="Genomic_DNA"/>
</dbReference>
<gene>
    <name evidence="3" type="ORF">IRL76_07200</name>
</gene>
<dbReference type="KEGG" id="qso:IRL76_07200"/>
<dbReference type="GO" id="GO:0004475">
    <property type="term" value="F:mannose-1-phosphate guanylyltransferase (GTP) activity"/>
    <property type="evidence" value="ECO:0007669"/>
    <property type="project" value="InterPro"/>
</dbReference>